<accession>A0A1I0EBR8</accession>
<dbReference type="InterPro" id="IPR006439">
    <property type="entry name" value="HAD-SF_hydro_IA"/>
</dbReference>
<dbReference type="Gene3D" id="3.40.50.1000">
    <property type="entry name" value="HAD superfamily/HAD-like"/>
    <property type="match status" value="1"/>
</dbReference>
<dbReference type="EMBL" id="FOHO01000005">
    <property type="protein sequence ID" value="SET42634.1"/>
    <property type="molecule type" value="Genomic_DNA"/>
</dbReference>
<dbReference type="OrthoDB" id="9807742at2"/>
<gene>
    <name evidence="1" type="ORF">SAMN04489858_10582</name>
</gene>
<keyword evidence="2" id="KW-1185">Reference proteome</keyword>
<dbReference type="InterPro" id="IPR036412">
    <property type="entry name" value="HAD-like_sf"/>
</dbReference>
<dbReference type="AlphaFoldDB" id="A0A1I0EBR8"/>
<evidence type="ECO:0000313" key="1">
    <source>
        <dbReference type="EMBL" id="SET42634.1"/>
    </source>
</evidence>
<dbReference type="Pfam" id="PF00702">
    <property type="entry name" value="Hydrolase"/>
    <property type="match status" value="1"/>
</dbReference>
<reference evidence="1 2" key="1">
    <citation type="submission" date="2016-10" db="EMBL/GenBank/DDBJ databases">
        <authorList>
            <person name="de Groot N.N."/>
        </authorList>
    </citation>
    <scope>NUCLEOTIDE SEQUENCE [LARGE SCALE GENOMIC DNA]</scope>
    <source>
        <strain evidence="1 2">DSM 17862</strain>
    </source>
</reference>
<dbReference type="SFLD" id="SFLDS00003">
    <property type="entry name" value="Haloacid_Dehalogenase"/>
    <property type="match status" value="1"/>
</dbReference>
<dbReference type="Proteomes" id="UP000199180">
    <property type="component" value="Unassembled WGS sequence"/>
</dbReference>
<dbReference type="NCBIfam" id="TIGR01509">
    <property type="entry name" value="HAD-SF-IA-v3"/>
    <property type="match status" value="1"/>
</dbReference>
<sequence length="200" mass="22462">MKHIVFDLGHVLIDWQPELAFRAHFPDPDKARDWMAQIDFHVWNRAQDGGRPLHEGLQAMRDGFGALADPLADYTPHFDRTIASPMPGTWQIAEHLKAAGHRMFAITNWSADNWPAAQRLYPRLDTMFEDIVVSGIERLLKPEPAIYHCLLRRNGLKAVDCLFIDDSPANVAGAEAVGMDAILFTDAAALHDSLTERGIR</sequence>
<dbReference type="STRING" id="364199.SAMN04489858_10582"/>
<dbReference type="SUPFAM" id="SSF56784">
    <property type="entry name" value="HAD-like"/>
    <property type="match status" value="1"/>
</dbReference>
<dbReference type="PANTHER" id="PTHR43611:SF3">
    <property type="entry name" value="FLAVIN MONONUCLEOTIDE HYDROLASE 1, CHLOROPLATIC"/>
    <property type="match status" value="1"/>
</dbReference>
<dbReference type="CDD" id="cd02603">
    <property type="entry name" value="HAD_sEH-N_like"/>
    <property type="match status" value="1"/>
</dbReference>
<dbReference type="InterPro" id="IPR023214">
    <property type="entry name" value="HAD_sf"/>
</dbReference>
<evidence type="ECO:0000313" key="2">
    <source>
        <dbReference type="Proteomes" id="UP000199180"/>
    </source>
</evidence>
<dbReference type="SFLD" id="SFLDG01129">
    <property type="entry name" value="C1.5:_HAD__Beta-PGM__Phosphata"/>
    <property type="match status" value="1"/>
</dbReference>
<name>A0A1I0EBR8_9RHOB</name>
<organism evidence="1 2">
    <name type="scientific">Paracoccus homiensis</name>
    <dbReference type="NCBI Taxonomy" id="364199"/>
    <lineage>
        <taxon>Bacteria</taxon>
        <taxon>Pseudomonadati</taxon>
        <taxon>Pseudomonadota</taxon>
        <taxon>Alphaproteobacteria</taxon>
        <taxon>Rhodobacterales</taxon>
        <taxon>Paracoccaceae</taxon>
        <taxon>Paracoccus</taxon>
    </lineage>
</organism>
<dbReference type="PANTHER" id="PTHR43611">
    <property type="entry name" value="ALPHA-D-GLUCOSE 1-PHOSPHATE PHOSPHATASE"/>
    <property type="match status" value="1"/>
</dbReference>
<protein>
    <submittedName>
        <fullName evidence="1">2-haloacid dehalogenase</fullName>
    </submittedName>
</protein>
<dbReference type="RefSeq" id="WP_090734167.1">
    <property type="nucleotide sequence ID" value="NZ_FOHO01000005.1"/>
</dbReference>
<proteinExistence type="predicted"/>